<accession>A0ABS4HZ96</accession>
<reference evidence="1 2" key="1">
    <citation type="submission" date="2021-03" db="EMBL/GenBank/DDBJ databases">
        <title>Genomic Encyclopedia of Type Strains, Phase IV (KMG-IV): sequencing the most valuable type-strain genomes for metagenomic binning, comparative biology and taxonomic classification.</title>
        <authorList>
            <person name="Goeker M."/>
        </authorList>
    </citation>
    <scope>NUCLEOTIDE SEQUENCE [LARGE SCALE GENOMIC DNA]</scope>
    <source>
        <strain evidence="1 2">DSM 24950</strain>
    </source>
</reference>
<dbReference type="Proteomes" id="UP001519344">
    <property type="component" value="Unassembled WGS sequence"/>
</dbReference>
<dbReference type="EMBL" id="JAGGKV010000007">
    <property type="protein sequence ID" value="MBP1963978.1"/>
    <property type="molecule type" value="Genomic_DNA"/>
</dbReference>
<keyword evidence="2" id="KW-1185">Reference proteome</keyword>
<proteinExistence type="predicted"/>
<name>A0ABS4HZ96_9BACL</name>
<comment type="caution">
    <text evidence="1">The sequence shown here is derived from an EMBL/GenBank/DDBJ whole genome shotgun (WGS) entry which is preliminary data.</text>
</comment>
<protein>
    <submittedName>
        <fullName evidence="1">Uncharacterized protein</fullName>
    </submittedName>
</protein>
<evidence type="ECO:0000313" key="2">
    <source>
        <dbReference type="Proteomes" id="UP001519344"/>
    </source>
</evidence>
<gene>
    <name evidence="1" type="ORF">J2Z65_003199</name>
</gene>
<evidence type="ECO:0000313" key="1">
    <source>
        <dbReference type="EMBL" id="MBP1963978.1"/>
    </source>
</evidence>
<sequence length="37" mass="4051">MNKKAEKLGISTEGKTAEQVFAEVESALKAKWEKAAK</sequence>
<organism evidence="1 2">
    <name type="scientific">Paenibacillus aceris</name>
    <dbReference type="NCBI Taxonomy" id="869555"/>
    <lineage>
        <taxon>Bacteria</taxon>
        <taxon>Bacillati</taxon>
        <taxon>Bacillota</taxon>
        <taxon>Bacilli</taxon>
        <taxon>Bacillales</taxon>
        <taxon>Paenibacillaceae</taxon>
        <taxon>Paenibacillus</taxon>
    </lineage>
</organism>